<sequence length="255" mass="30011">MNKNQVNRVLGAILIPEKEIERYHNELGFFKIKFSKETIKEYKDDFDKKLNIPLTKSHSEESFKSYKLSNSFLISENNKSSIPESYKNYPIGTWLVEYTFNDEEEFLNLISSDLTGFSIELEYSITDENGKTYHLKDNFERMNKLSELLSINIFIRGGSTGGVGRNEHGEAHFEIHKKNSLKNIGKIFMPKLSHWNELNFKEKLSIITIEKGEDLPKREKKAFVKWLEKNENENLKRCYNEWNRINKDNNQAILI</sequence>
<dbReference type="AlphaFoldDB" id="A0A176T3W8"/>
<dbReference type="OrthoDB" id="1490582at2"/>
<name>A0A176T3W8_9FLAO</name>
<accession>A0A176T3W8</accession>
<keyword evidence="2" id="KW-1185">Reference proteome</keyword>
<dbReference type="RefSeq" id="WP_068452110.1">
    <property type="nucleotide sequence ID" value="NZ_CP150660.1"/>
</dbReference>
<dbReference type="EMBL" id="LVWE01000064">
    <property type="protein sequence ID" value="OAD42103.1"/>
    <property type="molecule type" value="Genomic_DNA"/>
</dbReference>
<organism evidence="1 2">
    <name type="scientific">Polaribacter atrinae</name>
    <dbReference type="NCBI Taxonomy" id="1333662"/>
    <lineage>
        <taxon>Bacteria</taxon>
        <taxon>Pseudomonadati</taxon>
        <taxon>Bacteroidota</taxon>
        <taxon>Flavobacteriia</taxon>
        <taxon>Flavobacteriales</taxon>
        <taxon>Flavobacteriaceae</taxon>
    </lineage>
</organism>
<comment type="caution">
    <text evidence="1">The sequence shown here is derived from an EMBL/GenBank/DDBJ whole genome shotgun (WGS) entry which is preliminary data.</text>
</comment>
<protein>
    <submittedName>
        <fullName evidence="1">Uncharacterized protein</fullName>
    </submittedName>
</protein>
<proteinExistence type="predicted"/>
<evidence type="ECO:0000313" key="2">
    <source>
        <dbReference type="Proteomes" id="UP000076923"/>
    </source>
</evidence>
<evidence type="ECO:0000313" key="1">
    <source>
        <dbReference type="EMBL" id="OAD42103.1"/>
    </source>
</evidence>
<gene>
    <name evidence="1" type="ORF">LPB303_15225</name>
</gene>
<dbReference type="Proteomes" id="UP000076923">
    <property type="component" value="Unassembled WGS sequence"/>
</dbReference>
<reference evidence="1 2" key="1">
    <citation type="submission" date="2016-02" db="EMBL/GenBank/DDBJ databases">
        <title>Draft genome sequence of Polaribacter atrinae KACC17473.</title>
        <authorList>
            <person name="Shin S.-K."/>
            <person name="Yi H."/>
        </authorList>
    </citation>
    <scope>NUCLEOTIDE SEQUENCE [LARGE SCALE GENOMIC DNA]</scope>
    <source>
        <strain evidence="1 2">KACC 17473</strain>
    </source>
</reference>